<proteinExistence type="predicted"/>
<dbReference type="EMBL" id="CP003789">
    <property type="protein sequence ID" value="AGA64994.1"/>
    <property type="molecule type" value="Genomic_DNA"/>
</dbReference>
<dbReference type="AlphaFoldDB" id="L0ETY8"/>
<dbReference type="GO" id="GO:0016740">
    <property type="term" value="F:transferase activity"/>
    <property type="evidence" value="ECO:0007669"/>
    <property type="project" value="UniProtKB-KW"/>
</dbReference>
<sequence length="598" mass="68694">MQSIRKYFKNIKYTLQKNLLRLNTKSKNYKNWVYNFDNFNGDCRLKIEKIISSWQKMPLISIIMPVYQAKENWLKDSIGSIQSQVYSNWELCVADDNSGNNNIKLLLEKYARNDKRIKVVFRKENGGISDASNTAAQLATGEWLAFLDQDDLLHPTALFYVISAIMAHPNAGIIYSDEDKISGNGYKRYSPYFKSDFNVHLFYSHNMICHLGVYKADIFKELNGLRKAYDGSQDYDLALRFLEKLDPKQIVHIPIILYHWRSHCNSTAKNIDSKPYARNAALRALGDHFIRKGIQAKVEIYDHGYRVRYELPKKPPLVSLIVLNNNNLPILKKFLESIFTKTCYPNYELFIVDNNSDDLETLSYINKVAQTHKNVHLLHDHTYPFNYSMLNNNAVKHIKGEYICFLNNHIDVITPEWLSEMVSIAIQPKVGAVGACLWHDDDTLQHAGIILGLGGIAGHKHAGLPKQKPSYLRLTNLIHSVSAVTGACMVVSKKVYEAVGGFDEENLKVAFNDVDFCIKVMEKGYHNVWTPYAELYNYGSQTRGYANTPEKIAKFNAECQYMKKRWGHILTKDPNYNPNLSLESADYSLAWPPRIEFI</sequence>
<feature type="domain" description="Glycosyltransferase 2-like" evidence="1">
    <location>
        <begin position="61"/>
        <end position="221"/>
    </location>
</feature>
<keyword evidence="2" id="KW-0808">Transferase</keyword>
<dbReference type="PANTHER" id="PTHR43685:SF2">
    <property type="entry name" value="GLYCOSYLTRANSFERASE 2-LIKE DOMAIN-CONTAINING PROTEIN"/>
    <property type="match status" value="1"/>
</dbReference>
<dbReference type="PANTHER" id="PTHR43685">
    <property type="entry name" value="GLYCOSYLTRANSFERASE"/>
    <property type="match status" value="1"/>
</dbReference>
<gene>
    <name evidence="2" type="ordered locus">B488_10020</name>
</gene>
<dbReference type="Pfam" id="PF00535">
    <property type="entry name" value="Glycos_transf_2"/>
    <property type="match status" value="2"/>
</dbReference>
<dbReference type="InterPro" id="IPR029044">
    <property type="entry name" value="Nucleotide-diphossugar_trans"/>
</dbReference>
<dbReference type="HOGENOM" id="CLU_005003_5_0_5"/>
<evidence type="ECO:0000313" key="2">
    <source>
        <dbReference type="EMBL" id="AGA64994.1"/>
    </source>
</evidence>
<keyword evidence="3" id="KW-1185">Reference proteome</keyword>
<accession>L0ETY8</accession>
<dbReference type="InterPro" id="IPR050834">
    <property type="entry name" value="Glycosyltransf_2"/>
</dbReference>
<dbReference type="PATRIC" id="fig|1215343.11.peg.1030"/>
<dbReference type="CDD" id="cd04184">
    <property type="entry name" value="GT2_RfbC_Mx_like"/>
    <property type="match status" value="1"/>
</dbReference>
<dbReference type="KEGG" id="lcc:B488_10020"/>
<organism evidence="2 3">
    <name type="scientific">Liberibacter crescens (strain BT-1)</name>
    <dbReference type="NCBI Taxonomy" id="1215343"/>
    <lineage>
        <taxon>Bacteria</taxon>
        <taxon>Pseudomonadati</taxon>
        <taxon>Pseudomonadota</taxon>
        <taxon>Alphaproteobacteria</taxon>
        <taxon>Hyphomicrobiales</taxon>
        <taxon>Rhizobiaceae</taxon>
        <taxon>Liberibacter</taxon>
    </lineage>
</organism>
<evidence type="ECO:0000259" key="1">
    <source>
        <dbReference type="Pfam" id="PF00535"/>
    </source>
</evidence>
<feature type="domain" description="Glycosyltransferase 2-like" evidence="1">
    <location>
        <begin position="319"/>
        <end position="497"/>
    </location>
</feature>
<protein>
    <submittedName>
        <fullName evidence="2">Glycosyl transferase, group 2 family protein</fullName>
    </submittedName>
</protein>
<evidence type="ECO:0000313" key="3">
    <source>
        <dbReference type="Proteomes" id="UP000010799"/>
    </source>
</evidence>
<dbReference type="Gene3D" id="3.90.550.10">
    <property type="entry name" value="Spore Coat Polysaccharide Biosynthesis Protein SpsA, Chain A"/>
    <property type="match status" value="2"/>
</dbReference>
<dbReference type="InterPro" id="IPR001173">
    <property type="entry name" value="Glyco_trans_2-like"/>
</dbReference>
<dbReference type="eggNOG" id="COG1216">
    <property type="taxonomic scope" value="Bacteria"/>
</dbReference>
<dbReference type="RefSeq" id="WP_015273419.1">
    <property type="nucleotide sequence ID" value="NC_019907.1"/>
</dbReference>
<dbReference type="SUPFAM" id="SSF53448">
    <property type="entry name" value="Nucleotide-diphospho-sugar transferases"/>
    <property type="match status" value="2"/>
</dbReference>
<name>L0ETY8_LIBCB</name>
<dbReference type="Proteomes" id="UP000010799">
    <property type="component" value="Chromosome"/>
</dbReference>
<dbReference type="STRING" id="1215343.B488_10020"/>
<reference evidence="2 3" key="1">
    <citation type="journal article" date="2012" name="Stand. Genomic Sci.">
        <title>Complete genome sequence of Liberibacter crescens BT-1.</title>
        <authorList>
            <person name="Leonard M.T."/>
            <person name="Fagen J.R."/>
            <person name="Davis-Richardson A.G."/>
            <person name="Davis M.J."/>
            <person name="Triplett E.W."/>
        </authorList>
    </citation>
    <scope>NUCLEOTIDE SEQUENCE [LARGE SCALE GENOMIC DNA]</scope>
    <source>
        <strain evidence="2 3">BT-1</strain>
    </source>
</reference>